<feature type="domain" description="HTH marR-type" evidence="1">
    <location>
        <begin position="36"/>
        <end position="173"/>
    </location>
</feature>
<keyword evidence="3" id="KW-1185">Reference proteome</keyword>
<dbReference type="PANTHER" id="PTHR33164">
    <property type="entry name" value="TRANSCRIPTIONAL REGULATOR, MARR FAMILY"/>
    <property type="match status" value="1"/>
</dbReference>
<dbReference type="PROSITE" id="PS50995">
    <property type="entry name" value="HTH_MARR_2"/>
    <property type="match status" value="1"/>
</dbReference>
<evidence type="ECO:0000313" key="2">
    <source>
        <dbReference type="EMBL" id="SEP10815.1"/>
    </source>
</evidence>
<dbReference type="EMBL" id="FODT01000008">
    <property type="protein sequence ID" value="SEP10815.1"/>
    <property type="molecule type" value="Genomic_DNA"/>
</dbReference>
<accession>A0A1H8V5X3</accession>
<dbReference type="Gene3D" id="1.10.10.10">
    <property type="entry name" value="Winged helix-like DNA-binding domain superfamily/Winged helix DNA-binding domain"/>
    <property type="match status" value="1"/>
</dbReference>
<dbReference type="PANTHER" id="PTHR33164:SF43">
    <property type="entry name" value="HTH-TYPE TRANSCRIPTIONAL REPRESSOR YETL"/>
    <property type="match status" value="1"/>
</dbReference>
<dbReference type="InterPro" id="IPR036390">
    <property type="entry name" value="WH_DNA-bd_sf"/>
</dbReference>
<reference evidence="3" key="1">
    <citation type="submission" date="2016-10" db="EMBL/GenBank/DDBJ databases">
        <authorList>
            <person name="Varghese N."/>
            <person name="Submissions S."/>
        </authorList>
    </citation>
    <scope>NUCLEOTIDE SEQUENCE [LARGE SCALE GENOMIC DNA]</scope>
    <source>
        <strain evidence="3">DSM 123</strain>
    </source>
</reference>
<organism evidence="2 3">
    <name type="scientific">Rhodopseudomonas pseudopalustris</name>
    <dbReference type="NCBI Taxonomy" id="1513892"/>
    <lineage>
        <taxon>Bacteria</taxon>
        <taxon>Pseudomonadati</taxon>
        <taxon>Pseudomonadota</taxon>
        <taxon>Alphaproteobacteria</taxon>
        <taxon>Hyphomicrobiales</taxon>
        <taxon>Nitrobacteraceae</taxon>
        <taxon>Rhodopseudomonas</taxon>
    </lineage>
</organism>
<dbReference type="GO" id="GO:0006950">
    <property type="term" value="P:response to stress"/>
    <property type="evidence" value="ECO:0007669"/>
    <property type="project" value="TreeGrafter"/>
</dbReference>
<dbReference type="GO" id="GO:0003700">
    <property type="term" value="F:DNA-binding transcription factor activity"/>
    <property type="evidence" value="ECO:0007669"/>
    <property type="project" value="InterPro"/>
</dbReference>
<dbReference type="InterPro" id="IPR039422">
    <property type="entry name" value="MarR/SlyA-like"/>
</dbReference>
<dbReference type="SUPFAM" id="SSF46785">
    <property type="entry name" value="Winged helix' DNA-binding domain"/>
    <property type="match status" value="1"/>
</dbReference>
<evidence type="ECO:0000313" key="3">
    <source>
        <dbReference type="Proteomes" id="UP000199615"/>
    </source>
</evidence>
<proteinExistence type="predicted"/>
<evidence type="ECO:0000259" key="1">
    <source>
        <dbReference type="PROSITE" id="PS50995"/>
    </source>
</evidence>
<dbReference type="RefSeq" id="WP_011503490.1">
    <property type="nucleotide sequence ID" value="NZ_FODT01000008.1"/>
</dbReference>
<gene>
    <name evidence="2" type="ORF">SAMN05444123_10863</name>
</gene>
<dbReference type="AlphaFoldDB" id="A0A1H8V5X3"/>
<dbReference type="InterPro" id="IPR036388">
    <property type="entry name" value="WH-like_DNA-bd_sf"/>
</dbReference>
<name>A0A1H8V5X3_9BRAD</name>
<dbReference type="Pfam" id="PF12802">
    <property type="entry name" value="MarR_2"/>
    <property type="match status" value="1"/>
</dbReference>
<dbReference type="Proteomes" id="UP000199615">
    <property type="component" value="Unassembled WGS sequence"/>
</dbReference>
<protein>
    <submittedName>
        <fullName evidence="2">Transcriptional regulator, MarR family</fullName>
    </submittedName>
</protein>
<dbReference type="InterPro" id="IPR000835">
    <property type="entry name" value="HTH_MarR-typ"/>
</dbReference>
<dbReference type="SMART" id="SM00347">
    <property type="entry name" value="HTH_MARR"/>
    <property type="match status" value="1"/>
</dbReference>
<sequence length="180" mass="19777">MPATTSVATSDIDSILPIWQYAVMIDSYDDPFDNDVNALVLEIFRLNGALVRFGDTLVKPLGLTSARWQVLGSIAHGRGTFSVARLADNMGLARQSVQRIVDELAEAGLVGFEPNPAHKRAKLVVMTSRGERVFERASQAWRPIAETLAAQMPARQLRKTTENLAALRGQLEVQSDRSSE</sequence>